<name>A0ACB8SP64_9AGAM</name>
<evidence type="ECO:0000313" key="2">
    <source>
        <dbReference type="Proteomes" id="UP000814140"/>
    </source>
</evidence>
<keyword evidence="2" id="KW-1185">Reference proteome</keyword>
<proteinExistence type="predicted"/>
<dbReference type="EMBL" id="MU277238">
    <property type="protein sequence ID" value="KAI0058154.1"/>
    <property type="molecule type" value="Genomic_DNA"/>
</dbReference>
<gene>
    <name evidence="1" type="ORF">BV25DRAFT_1872107</name>
</gene>
<comment type="caution">
    <text evidence="1">The sequence shown here is derived from an EMBL/GenBank/DDBJ whole genome shotgun (WGS) entry which is preliminary data.</text>
</comment>
<accession>A0ACB8SP64</accession>
<sequence length="401" mass="44203">MFAFRHQPLKALYYTYVLISLPVRFPYWVLVSALPAWRPRRSWTLRRAVMIRLVKLFVDTGYVVDLNLSRVDANVKAKHPERVGFVWVDAVPAELVAGEVAGCAKVNNISPVRVPGYWYGQRTADGEWGQRAEPDEKVLYVLHGGGYFGGSGAPDGLGVPSIVNGILANCKGLFRRAFALDYRLSSTAPFPVENPFPAALIDALSGYRYLVEALGFSPDNIVVEGDSAGGHLTIALTRYLISTGLPGLPPPHATILLSPTADWACTHDTDKNCSMERNYATDYVYPILKGGYTARALTGALPPDAIYSNAYLSPASLKIAEPAGLFKGFPPTYILAGGLEHTLDGMITLRDRIVNDCGTECVKYMEYEDAMHDFLAQEWHEPERTQALLDIQEWLGDVFNV</sequence>
<dbReference type="Proteomes" id="UP000814140">
    <property type="component" value="Unassembled WGS sequence"/>
</dbReference>
<reference evidence="1" key="2">
    <citation type="journal article" date="2022" name="New Phytol.">
        <title>Evolutionary transition to the ectomycorrhizal habit in the genomes of a hyperdiverse lineage of mushroom-forming fungi.</title>
        <authorList>
            <person name="Looney B."/>
            <person name="Miyauchi S."/>
            <person name="Morin E."/>
            <person name="Drula E."/>
            <person name="Courty P.E."/>
            <person name="Kohler A."/>
            <person name="Kuo A."/>
            <person name="LaButti K."/>
            <person name="Pangilinan J."/>
            <person name="Lipzen A."/>
            <person name="Riley R."/>
            <person name="Andreopoulos W."/>
            <person name="He G."/>
            <person name="Johnson J."/>
            <person name="Nolan M."/>
            <person name="Tritt A."/>
            <person name="Barry K.W."/>
            <person name="Grigoriev I.V."/>
            <person name="Nagy L.G."/>
            <person name="Hibbett D."/>
            <person name="Henrissat B."/>
            <person name="Matheny P.B."/>
            <person name="Labbe J."/>
            <person name="Martin F.M."/>
        </authorList>
    </citation>
    <scope>NUCLEOTIDE SEQUENCE</scope>
    <source>
        <strain evidence="1">HHB10654</strain>
    </source>
</reference>
<evidence type="ECO:0000313" key="1">
    <source>
        <dbReference type="EMBL" id="KAI0058154.1"/>
    </source>
</evidence>
<reference evidence="1" key="1">
    <citation type="submission" date="2021-03" db="EMBL/GenBank/DDBJ databases">
        <authorList>
            <consortium name="DOE Joint Genome Institute"/>
            <person name="Ahrendt S."/>
            <person name="Looney B.P."/>
            <person name="Miyauchi S."/>
            <person name="Morin E."/>
            <person name="Drula E."/>
            <person name="Courty P.E."/>
            <person name="Chicoki N."/>
            <person name="Fauchery L."/>
            <person name="Kohler A."/>
            <person name="Kuo A."/>
            <person name="Labutti K."/>
            <person name="Pangilinan J."/>
            <person name="Lipzen A."/>
            <person name="Riley R."/>
            <person name="Andreopoulos W."/>
            <person name="He G."/>
            <person name="Johnson J."/>
            <person name="Barry K.W."/>
            <person name="Grigoriev I.V."/>
            <person name="Nagy L."/>
            <person name="Hibbett D."/>
            <person name="Henrissat B."/>
            <person name="Matheny P.B."/>
            <person name="Labbe J."/>
            <person name="Martin F."/>
        </authorList>
    </citation>
    <scope>NUCLEOTIDE SEQUENCE</scope>
    <source>
        <strain evidence="1">HHB10654</strain>
    </source>
</reference>
<protein>
    <submittedName>
        <fullName evidence="1">Alpha/beta-hydrolase</fullName>
    </submittedName>
</protein>
<organism evidence="1 2">
    <name type="scientific">Artomyces pyxidatus</name>
    <dbReference type="NCBI Taxonomy" id="48021"/>
    <lineage>
        <taxon>Eukaryota</taxon>
        <taxon>Fungi</taxon>
        <taxon>Dikarya</taxon>
        <taxon>Basidiomycota</taxon>
        <taxon>Agaricomycotina</taxon>
        <taxon>Agaricomycetes</taxon>
        <taxon>Russulales</taxon>
        <taxon>Auriscalpiaceae</taxon>
        <taxon>Artomyces</taxon>
    </lineage>
</organism>